<dbReference type="EMBL" id="JAWDGP010001963">
    <property type="protein sequence ID" value="KAK3786478.1"/>
    <property type="molecule type" value="Genomic_DNA"/>
</dbReference>
<proteinExistence type="predicted"/>
<accession>A0AAE1DYQ2</accession>
<gene>
    <name evidence="1" type="ORF">RRG08_058534</name>
</gene>
<evidence type="ECO:0000313" key="2">
    <source>
        <dbReference type="Proteomes" id="UP001283361"/>
    </source>
</evidence>
<dbReference type="AlphaFoldDB" id="A0AAE1DYQ2"/>
<name>A0AAE1DYQ2_9GAST</name>
<protein>
    <submittedName>
        <fullName evidence="1">Uncharacterized protein</fullName>
    </submittedName>
</protein>
<comment type="caution">
    <text evidence="1">The sequence shown here is derived from an EMBL/GenBank/DDBJ whole genome shotgun (WGS) entry which is preliminary data.</text>
</comment>
<evidence type="ECO:0000313" key="1">
    <source>
        <dbReference type="EMBL" id="KAK3786478.1"/>
    </source>
</evidence>
<sequence length="120" mass="13748">MRDEPFVDQTLNSTPSEGISKFLRICVLLLLTHNHLWTMRVCKPCTFLTCDQKETNKNEQQSEFKASSSGNTETFAAGTLKAPFPGDIRMKYRIRSRSCMSTNGVKVGFYLIERDVFTER</sequence>
<dbReference type="Proteomes" id="UP001283361">
    <property type="component" value="Unassembled WGS sequence"/>
</dbReference>
<reference evidence="1" key="1">
    <citation type="journal article" date="2023" name="G3 (Bethesda)">
        <title>A reference genome for the long-term kleptoplast-retaining sea slug Elysia crispata morphotype clarki.</title>
        <authorList>
            <person name="Eastman K.E."/>
            <person name="Pendleton A.L."/>
            <person name="Shaikh M.A."/>
            <person name="Suttiyut T."/>
            <person name="Ogas R."/>
            <person name="Tomko P."/>
            <person name="Gavelis G."/>
            <person name="Widhalm J.R."/>
            <person name="Wisecaver J.H."/>
        </authorList>
    </citation>
    <scope>NUCLEOTIDE SEQUENCE</scope>
    <source>
        <strain evidence="1">ECLA1</strain>
    </source>
</reference>
<organism evidence="1 2">
    <name type="scientific">Elysia crispata</name>
    <name type="common">lettuce slug</name>
    <dbReference type="NCBI Taxonomy" id="231223"/>
    <lineage>
        <taxon>Eukaryota</taxon>
        <taxon>Metazoa</taxon>
        <taxon>Spiralia</taxon>
        <taxon>Lophotrochozoa</taxon>
        <taxon>Mollusca</taxon>
        <taxon>Gastropoda</taxon>
        <taxon>Heterobranchia</taxon>
        <taxon>Euthyneura</taxon>
        <taxon>Panpulmonata</taxon>
        <taxon>Sacoglossa</taxon>
        <taxon>Placobranchoidea</taxon>
        <taxon>Plakobranchidae</taxon>
        <taxon>Elysia</taxon>
    </lineage>
</organism>
<keyword evidence="2" id="KW-1185">Reference proteome</keyword>